<sequence length="136" mass="14842">MASAIATIPVTLTGYAESVETDELRKRVSTMEASRFVEFIPAASEVNTGGGTGEGFIVFSLKNKMPSKVHVKGEVWAVESTTNDYPNQWNGVLEIVTLNPNETREIRIPAGNEWNPLTEGWVSYIQDLVASVTPLA</sequence>
<evidence type="ECO:0000313" key="2">
    <source>
        <dbReference type="Proteomes" id="UP000224586"/>
    </source>
</evidence>
<dbReference type="Proteomes" id="UP000224586">
    <property type="component" value="Segment"/>
</dbReference>
<dbReference type="EMBL" id="KX507345">
    <property type="protein sequence ID" value="AOQ27074.1"/>
    <property type="molecule type" value="Genomic_DNA"/>
</dbReference>
<accession>A0A1C9LWX3</accession>
<organism evidence="1 2">
    <name type="scientific">Streptomyces phage Brataylor</name>
    <dbReference type="NCBI Taxonomy" id="1873994"/>
    <lineage>
        <taxon>Viruses</taxon>
        <taxon>Duplodnaviria</taxon>
        <taxon>Heunggongvirae</taxon>
        <taxon>Uroviricota</taxon>
        <taxon>Caudoviricetes</taxon>
        <taxon>Arquatrovirinae</taxon>
        <taxon>Likavirus</taxon>
        <taxon>Likavirus danzina</taxon>
    </lineage>
</organism>
<protein>
    <submittedName>
        <fullName evidence="1">Uncharacterized protein</fullName>
    </submittedName>
</protein>
<reference evidence="1 2" key="1">
    <citation type="submission" date="2016-07" db="EMBL/GenBank/DDBJ databases">
        <authorList>
            <person name="Taylor B.D."/>
            <person name="La K.T."/>
            <person name="Leatherman A.T."/>
            <person name="Nguyen L.K."/>
            <person name="Van De Walle M.R."/>
            <person name="Nayek S."/>
            <person name="Hughes L.E."/>
            <person name="Garlena R.A."/>
            <person name="Russell D.A."/>
            <person name="Pope W.H."/>
            <person name="Jacobs-Sera D."/>
            <person name="Hendrix R.W."/>
            <person name="Hatfull G.F."/>
        </authorList>
    </citation>
    <scope>NUCLEOTIDE SEQUENCE [LARGE SCALE GENOMIC DNA]</scope>
</reference>
<name>A0A1C9LWX3_9CAUD</name>
<evidence type="ECO:0000313" key="1">
    <source>
        <dbReference type="EMBL" id="AOQ27074.1"/>
    </source>
</evidence>
<gene>
    <name evidence="1" type="ORF">SEA_BRATAYLOR_24</name>
</gene>
<proteinExistence type="predicted"/>